<dbReference type="Ensembl" id="ENSSORT00005022903.1">
    <property type="protein sequence ID" value="ENSSORP00005022245.1"/>
    <property type="gene ID" value="ENSSORG00005010842.1"/>
</dbReference>
<dbReference type="PANTHER" id="PTHR24166">
    <property type="entry name" value="ROLLING PEBBLES, ISOFORM B"/>
    <property type="match status" value="1"/>
</dbReference>
<feature type="repeat" description="ANK" evidence="3">
    <location>
        <begin position="158"/>
        <end position="190"/>
    </location>
</feature>
<evidence type="ECO:0000256" key="2">
    <source>
        <dbReference type="ARBA" id="ARBA00023043"/>
    </source>
</evidence>
<keyword evidence="5" id="KW-1185">Reference proteome</keyword>
<feature type="repeat" description="ANK" evidence="3">
    <location>
        <begin position="57"/>
        <end position="89"/>
    </location>
</feature>
<feature type="repeat" description="ANK" evidence="3">
    <location>
        <begin position="90"/>
        <end position="112"/>
    </location>
</feature>
<dbReference type="Pfam" id="PF12796">
    <property type="entry name" value="Ank_2"/>
    <property type="match status" value="1"/>
</dbReference>
<dbReference type="InterPro" id="IPR002110">
    <property type="entry name" value="Ankyrin_rpt"/>
</dbReference>
<dbReference type="Gene3D" id="1.25.40.20">
    <property type="entry name" value="Ankyrin repeat-containing domain"/>
    <property type="match status" value="3"/>
</dbReference>
<evidence type="ECO:0000256" key="3">
    <source>
        <dbReference type="PROSITE-ProRule" id="PRU00023"/>
    </source>
</evidence>
<evidence type="ECO:0000313" key="5">
    <source>
        <dbReference type="Proteomes" id="UP000472271"/>
    </source>
</evidence>
<proteinExistence type="predicted"/>
<gene>
    <name evidence="4" type="primary">caiap</name>
</gene>
<reference evidence="4" key="2">
    <citation type="submission" date="2025-08" db="UniProtKB">
        <authorList>
            <consortium name="Ensembl"/>
        </authorList>
    </citation>
    <scope>IDENTIFICATION</scope>
</reference>
<evidence type="ECO:0000256" key="1">
    <source>
        <dbReference type="ARBA" id="ARBA00022737"/>
    </source>
</evidence>
<organism evidence="4 5">
    <name type="scientific">Sphaeramia orbicularis</name>
    <name type="common">orbiculate cardinalfish</name>
    <dbReference type="NCBI Taxonomy" id="375764"/>
    <lineage>
        <taxon>Eukaryota</taxon>
        <taxon>Metazoa</taxon>
        <taxon>Chordata</taxon>
        <taxon>Craniata</taxon>
        <taxon>Vertebrata</taxon>
        <taxon>Euteleostomi</taxon>
        <taxon>Actinopterygii</taxon>
        <taxon>Neopterygii</taxon>
        <taxon>Teleostei</taxon>
        <taxon>Neoteleostei</taxon>
        <taxon>Acanthomorphata</taxon>
        <taxon>Gobiaria</taxon>
        <taxon>Kurtiformes</taxon>
        <taxon>Apogonoidei</taxon>
        <taxon>Apogonidae</taxon>
        <taxon>Apogoninae</taxon>
        <taxon>Sphaeramia</taxon>
    </lineage>
</organism>
<dbReference type="SMART" id="SM00248">
    <property type="entry name" value="ANK"/>
    <property type="match status" value="5"/>
</dbReference>
<dbReference type="PROSITE" id="PS50088">
    <property type="entry name" value="ANK_REPEAT"/>
    <property type="match status" value="4"/>
</dbReference>
<sequence>VQHSNGHLDTVRVLLKEEADMCESCTRDMFLHMAAKEDDWKLTELLLQTNADTPDKAKKTALHLAAMEGNVDAVTSLLSHKVKAGAKDMDGSTPLHYAAAGGFVSIVSLLLQSLKKKGLEERNAWRKTPLHAAAEKGHDNVAVLLLEAGAKINTTDHNKDTPLHCAAQGGHLEMVKRLVGWGQSSQMGKQKKVNLQATNKVGKTPLQIAETGDTPQHESILLQCQSHARITN</sequence>
<dbReference type="AlphaFoldDB" id="A0A672ZYD4"/>
<reference evidence="4" key="1">
    <citation type="submission" date="2019-06" db="EMBL/GenBank/DDBJ databases">
        <authorList>
            <consortium name="Wellcome Sanger Institute Data Sharing"/>
        </authorList>
    </citation>
    <scope>NUCLEOTIDE SEQUENCE [LARGE SCALE GENOMIC DNA]</scope>
</reference>
<dbReference type="InterPro" id="IPR050889">
    <property type="entry name" value="Dendritic_Spine_Reg/Scaffold"/>
</dbReference>
<dbReference type="Proteomes" id="UP000472271">
    <property type="component" value="Chromosome 4"/>
</dbReference>
<dbReference type="SUPFAM" id="SSF48403">
    <property type="entry name" value="Ankyrin repeat"/>
    <property type="match status" value="1"/>
</dbReference>
<keyword evidence="2 3" id="KW-0040">ANK repeat</keyword>
<dbReference type="Pfam" id="PF13637">
    <property type="entry name" value="Ank_4"/>
    <property type="match status" value="1"/>
</dbReference>
<accession>A0A672ZYD4</accession>
<dbReference type="InterPro" id="IPR036770">
    <property type="entry name" value="Ankyrin_rpt-contain_sf"/>
</dbReference>
<dbReference type="PROSITE" id="PS50297">
    <property type="entry name" value="ANK_REP_REGION"/>
    <property type="match status" value="4"/>
</dbReference>
<feature type="repeat" description="ANK" evidence="3">
    <location>
        <begin position="125"/>
        <end position="157"/>
    </location>
</feature>
<keyword evidence="1" id="KW-0677">Repeat</keyword>
<name>A0A672ZYD4_9TELE</name>
<reference evidence="4" key="3">
    <citation type="submission" date="2025-09" db="UniProtKB">
        <authorList>
            <consortium name="Ensembl"/>
        </authorList>
    </citation>
    <scope>IDENTIFICATION</scope>
</reference>
<dbReference type="PRINTS" id="PR01415">
    <property type="entry name" value="ANKYRIN"/>
</dbReference>
<protein>
    <submittedName>
        <fullName evidence="4">CARD- and ANK-containing Inflammasome Adaptor Protein</fullName>
    </submittedName>
</protein>
<evidence type="ECO:0000313" key="4">
    <source>
        <dbReference type="Ensembl" id="ENSSORP00005022245.1"/>
    </source>
</evidence>
<dbReference type="PANTHER" id="PTHR24166:SF48">
    <property type="entry name" value="PROTEIN VAPYRIN"/>
    <property type="match status" value="1"/>
</dbReference>
<dbReference type="Pfam" id="PF00023">
    <property type="entry name" value="Ank"/>
    <property type="match status" value="1"/>
</dbReference>